<evidence type="ECO:0000313" key="2">
    <source>
        <dbReference type="EMBL" id="PUA80455.1"/>
    </source>
</evidence>
<evidence type="ECO:0000313" key="3">
    <source>
        <dbReference type="Proteomes" id="UP000244867"/>
    </source>
</evidence>
<sequence length="83" mass="9108">MAESRTPEEIEADIEAQREQLAHTVDQLGAKLDVKSRAQDKMAEVKDRATTDTGSPRPEVLAAAGSLAAMAVVLIVWRLRRTH</sequence>
<name>A0A2R7YVQ2_9ACTN</name>
<dbReference type="RefSeq" id="WP_108345263.1">
    <property type="nucleotide sequence ID" value="NZ_PYXZ01000006.1"/>
</dbReference>
<gene>
    <name evidence="2" type="ORF">C7S10_15165</name>
</gene>
<evidence type="ECO:0008006" key="4">
    <source>
        <dbReference type="Google" id="ProtNLM"/>
    </source>
</evidence>
<evidence type="ECO:0000256" key="1">
    <source>
        <dbReference type="SAM" id="Phobius"/>
    </source>
</evidence>
<keyword evidence="1" id="KW-0472">Membrane</keyword>
<protein>
    <recommendedName>
        <fullName evidence="4">DUF3618 domain-containing protein</fullName>
    </recommendedName>
</protein>
<organism evidence="2 3">
    <name type="scientific">Nocardioides currus</name>
    <dbReference type="NCBI Taxonomy" id="2133958"/>
    <lineage>
        <taxon>Bacteria</taxon>
        <taxon>Bacillati</taxon>
        <taxon>Actinomycetota</taxon>
        <taxon>Actinomycetes</taxon>
        <taxon>Propionibacteriales</taxon>
        <taxon>Nocardioidaceae</taxon>
        <taxon>Nocardioides</taxon>
    </lineage>
</organism>
<accession>A0A2R7YVQ2</accession>
<dbReference type="AlphaFoldDB" id="A0A2R7YVQ2"/>
<reference evidence="2 3" key="1">
    <citation type="submission" date="2018-03" db="EMBL/GenBank/DDBJ databases">
        <authorList>
            <person name="Keele B.F."/>
        </authorList>
    </citation>
    <scope>NUCLEOTIDE SEQUENCE [LARGE SCALE GENOMIC DNA]</scope>
    <source>
        <strain evidence="2 3">IB-3</strain>
    </source>
</reference>
<dbReference type="OrthoDB" id="3786861at2"/>
<dbReference type="InterPro" id="IPR022062">
    <property type="entry name" value="DUF3618"/>
</dbReference>
<comment type="caution">
    <text evidence="2">The sequence shown here is derived from an EMBL/GenBank/DDBJ whole genome shotgun (WGS) entry which is preliminary data.</text>
</comment>
<feature type="transmembrane region" description="Helical" evidence="1">
    <location>
        <begin position="60"/>
        <end position="79"/>
    </location>
</feature>
<keyword evidence="3" id="KW-1185">Reference proteome</keyword>
<dbReference type="Proteomes" id="UP000244867">
    <property type="component" value="Unassembled WGS sequence"/>
</dbReference>
<keyword evidence="1" id="KW-0812">Transmembrane</keyword>
<dbReference type="EMBL" id="PYXZ01000006">
    <property type="protein sequence ID" value="PUA80455.1"/>
    <property type="molecule type" value="Genomic_DNA"/>
</dbReference>
<proteinExistence type="predicted"/>
<keyword evidence="1" id="KW-1133">Transmembrane helix</keyword>
<dbReference type="Pfam" id="PF12277">
    <property type="entry name" value="DUF3618"/>
    <property type="match status" value="1"/>
</dbReference>